<evidence type="ECO:0000256" key="5">
    <source>
        <dbReference type="ARBA" id="ARBA00022989"/>
    </source>
</evidence>
<dbReference type="InterPro" id="IPR000515">
    <property type="entry name" value="MetI-like"/>
</dbReference>
<evidence type="ECO:0000256" key="2">
    <source>
        <dbReference type="ARBA" id="ARBA00022448"/>
    </source>
</evidence>
<dbReference type="Proteomes" id="UP000625527">
    <property type="component" value="Unassembled WGS sequence"/>
</dbReference>
<keyword evidence="2 7" id="KW-0813">Transport</keyword>
<dbReference type="PROSITE" id="PS50928">
    <property type="entry name" value="ABC_TM1"/>
    <property type="match status" value="1"/>
</dbReference>
<proteinExistence type="inferred from homology"/>
<dbReference type="PANTHER" id="PTHR30193">
    <property type="entry name" value="ABC TRANSPORTER PERMEASE PROTEIN"/>
    <property type="match status" value="1"/>
</dbReference>
<keyword evidence="6 7" id="KW-0472">Membrane</keyword>
<evidence type="ECO:0000256" key="4">
    <source>
        <dbReference type="ARBA" id="ARBA00022692"/>
    </source>
</evidence>
<dbReference type="Gene3D" id="1.10.3720.10">
    <property type="entry name" value="MetI-like"/>
    <property type="match status" value="1"/>
</dbReference>
<keyword evidence="10" id="KW-1185">Reference proteome</keyword>
<reference evidence="9 10" key="1">
    <citation type="submission" date="2020-10" db="EMBL/GenBank/DDBJ databases">
        <title>Myceligenerans pegani sp. nov., an endophytic actinomycete isolated from Peganum harmala L. in Xinjiang, China.</title>
        <authorList>
            <person name="Xin L."/>
        </authorList>
    </citation>
    <scope>NUCLEOTIDE SEQUENCE [LARGE SCALE GENOMIC DNA]</scope>
    <source>
        <strain evidence="9 10">TRM65318</strain>
    </source>
</reference>
<protein>
    <submittedName>
        <fullName evidence="9">Sugar ABC transporter permease</fullName>
    </submittedName>
</protein>
<accession>A0ABR9N3E5</accession>
<keyword evidence="3" id="KW-1003">Cell membrane</keyword>
<evidence type="ECO:0000256" key="3">
    <source>
        <dbReference type="ARBA" id="ARBA00022475"/>
    </source>
</evidence>
<dbReference type="InterPro" id="IPR051393">
    <property type="entry name" value="ABC_transporter_permease"/>
</dbReference>
<dbReference type="PANTHER" id="PTHR30193:SF41">
    <property type="entry name" value="DIACETYLCHITOBIOSE UPTAKE SYSTEM PERMEASE PROTEIN NGCF"/>
    <property type="match status" value="1"/>
</dbReference>
<organism evidence="9 10">
    <name type="scientific">Myceligenerans pegani</name>
    <dbReference type="NCBI Taxonomy" id="2776917"/>
    <lineage>
        <taxon>Bacteria</taxon>
        <taxon>Bacillati</taxon>
        <taxon>Actinomycetota</taxon>
        <taxon>Actinomycetes</taxon>
        <taxon>Micrococcales</taxon>
        <taxon>Promicromonosporaceae</taxon>
        <taxon>Myceligenerans</taxon>
    </lineage>
</organism>
<evidence type="ECO:0000256" key="1">
    <source>
        <dbReference type="ARBA" id="ARBA00004651"/>
    </source>
</evidence>
<evidence type="ECO:0000259" key="8">
    <source>
        <dbReference type="PROSITE" id="PS50928"/>
    </source>
</evidence>
<dbReference type="EMBL" id="JADAQT010000108">
    <property type="protein sequence ID" value="MBE1878180.1"/>
    <property type="molecule type" value="Genomic_DNA"/>
</dbReference>
<name>A0ABR9N3E5_9MICO</name>
<keyword evidence="4 7" id="KW-0812">Transmembrane</keyword>
<feature type="transmembrane region" description="Helical" evidence="7">
    <location>
        <begin position="54"/>
        <end position="75"/>
    </location>
</feature>
<dbReference type="Pfam" id="PF00528">
    <property type="entry name" value="BPD_transp_1"/>
    <property type="match status" value="1"/>
</dbReference>
<evidence type="ECO:0000313" key="9">
    <source>
        <dbReference type="EMBL" id="MBE1878180.1"/>
    </source>
</evidence>
<gene>
    <name evidence="9" type="ORF">IHE71_21030</name>
</gene>
<evidence type="ECO:0000313" key="10">
    <source>
        <dbReference type="Proteomes" id="UP000625527"/>
    </source>
</evidence>
<evidence type="ECO:0000256" key="7">
    <source>
        <dbReference type="RuleBase" id="RU363032"/>
    </source>
</evidence>
<comment type="caution">
    <text evidence="9">The sequence shown here is derived from an EMBL/GenBank/DDBJ whole genome shotgun (WGS) entry which is preliminary data.</text>
</comment>
<comment type="subcellular location">
    <subcellularLocation>
        <location evidence="1 7">Cell membrane</location>
        <topology evidence="1 7">Multi-pass membrane protein</topology>
    </subcellularLocation>
</comment>
<feature type="domain" description="ABC transmembrane type-1" evidence="8">
    <location>
        <begin position="50"/>
        <end position="263"/>
    </location>
</feature>
<keyword evidence="5 7" id="KW-1133">Transmembrane helix</keyword>
<dbReference type="CDD" id="cd06261">
    <property type="entry name" value="TM_PBP2"/>
    <property type="match status" value="1"/>
</dbReference>
<dbReference type="InterPro" id="IPR035906">
    <property type="entry name" value="MetI-like_sf"/>
</dbReference>
<feature type="transmembrane region" description="Helical" evidence="7">
    <location>
        <begin position="181"/>
        <end position="205"/>
    </location>
</feature>
<feature type="transmembrane region" description="Helical" evidence="7">
    <location>
        <begin position="244"/>
        <end position="266"/>
    </location>
</feature>
<feature type="transmembrane region" description="Helical" evidence="7">
    <location>
        <begin position="87"/>
        <end position="107"/>
    </location>
</feature>
<evidence type="ECO:0000256" key="6">
    <source>
        <dbReference type="ARBA" id="ARBA00023136"/>
    </source>
</evidence>
<comment type="similarity">
    <text evidence="7">Belongs to the binding-protein-dependent transport system permease family.</text>
</comment>
<feature type="transmembrane region" description="Helical" evidence="7">
    <location>
        <begin position="134"/>
        <end position="160"/>
    </location>
</feature>
<dbReference type="SUPFAM" id="SSF161098">
    <property type="entry name" value="MetI-like"/>
    <property type="match status" value="1"/>
</dbReference>
<sequence length="273" mass="30015">MVIFAVFTIYPALNGFNMSLYSSSNGRVFAWEGLGNYERILTSGEFWGVVRNTAVFATSYVVLGTVLAIVISVLINAQRRGRTLFRAVYFVPVLVSPVVVGLIWNWMLDRQNGLVNNALSTTGIPPVPWLVDGAWGMVSIVAVGMWMQVGFYMLILLAGLQSIDPTLYEAARMDGAGAWDQFRVITIPMLQPTIVVVVVLATIHGFQSFDFIWTLTGGGPVGATTLMVQYIYENGFQSPIRYGIATAGGVLLFLVVFTLTLANWLISRRREAV</sequence>